<comment type="subcellular location">
    <subcellularLocation>
        <location evidence="1">Membrane</location>
        <topology evidence="1">Multi-pass membrane protein</topology>
    </subcellularLocation>
</comment>
<dbReference type="Proteomes" id="UP000229749">
    <property type="component" value="Unassembled WGS sequence"/>
</dbReference>
<evidence type="ECO:0000313" key="7">
    <source>
        <dbReference type="EMBL" id="PJA47009.1"/>
    </source>
</evidence>
<dbReference type="PANTHER" id="PTHR37422">
    <property type="entry name" value="TEICHURONIC ACID BIOSYNTHESIS PROTEIN TUAE"/>
    <property type="match status" value="1"/>
</dbReference>
<evidence type="ECO:0000256" key="1">
    <source>
        <dbReference type="ARBA" id="ARBA00004141"/>
    </source>
</evidence>
<dbReference type="GO" id="GO:0016020">
    <property type="term" value="C:membrane"/>
    <property type="evidence" value="ECO:0007669"/>
    <property type="project" value="UniProtKB-SubCell"/>
</dbReference>
<evidence type="ECO:0000256" key="4">
    <source>
        <dbReference type="ARBA" id="ARBA00023136"/>
    </source>
</evidence>
<evidence type="ECO:0000313" key="8">
    <source>
        <dbReference type="Proteomes" id="UP000229749"/>
    </source>
</evidence>
<organism evidence="7 8">
    <name type="scientific">Candidatus Uhrbacteria bacterium CG_4_9_14_3_um_filter_36_7</name>
    <dbReference type="NCBI Taxonomy" id="1975033"/>
    <lineage>
        <taxon>Bacteria</taxon>
        <taxon>Candidatus Uhriibacteriota</taxon>
    </lineage>
</organism>
<feature type="transmembrane region" description="Helical" evidence="5">
    <location>
        <begin position="395"/>
        <end position="412"/>
    </location>
</feature>
<sequence>MLYLFLLFICVLLFGIIAWKDIQQATILFFGLLPTYLLRITIFGLPTTLLEMLFWVLFLIWFIQRFEWKKQKLLLPVPLIILFLAASISLFVAPNIFTALGIWKSYFLEPIIFFLIIRSVIQKSENISYLFISFGVSALFISLFGIVQFLTGLSIPIPWDVERRITSIFPYPNALGLFIGPALMISFFESTRLIKQFLQNGQKSIWLFCFWISVFIFGSMAIFFSKTEAAWGAVVGTILFSSWFIRDLRKITIPFAIICAIVLLSLPALHVPFFQKITFQDYSGTVRLKQWEETVELLKNHWLFGAGLSGYPTKVIPYHTHPEIEIFQYPHNIILNIWTELGLVGLAAFILLMAQVLALFIESTKYPLQERWISIICFSVLLEIMIHGLVDVPYFKNDLAMLTMGILAIFYLNTKQKHSFIDGSTETS</sequence>
<proteinExistence type="predicted"/>
<feature type="transmembrane region" description="Helical" evidence="5">
    <location>
        <begin position="337"/>
        <end position="360"/>
    </location>
</feature>
<evidence type="ECO:0000256" key="2">
    <source>
        <dbReference type="ARBA" id="ARBA00022692"/>
    </source>
</evidence>
<feature type="domain" description="O-antigen ligase-related" evidence="6">
    <location>
        <begin position="214"/>
        <end position="350"/>
    </location>
</feature>
<feature type="transmembrane region" description="Helical" evidence="5">
    <location>
        <begin position="73"/>
        <end position="93"/>
    </location>
</feature>
<feature type="transmembrane region" description="Helical" evidence="5">
    <location>
        <begin position="229"/>
        <end position="245"/>
    </location>
</feature>
<evidence type="ECO:0000259" key="6">
    <source>
        <dbReference type="Pfam" id="PF04932"/>
    </source>
</evidence>
<feature type="transmembrane region" description="Helical" evidence="5">
    <location>
        <begin position="372"/>
        <end position="389"/>
    </location>
</feature>
<dbReference type="PANTHER" id="PTHR37422:SF13">
    <property type="entry name" value="LIPOPOLYSACCHARIDE BIOSYNTHESIS PROTEIN PA4999-RELATED"/>
    <property type="match status" value="1"/>
</dbReference>
<comment type="caution">
    <text evidence="7">The sequence shown here is derived from an EMBL/GenBank/DDBJ whole genome shotgun (WGS) entry which is preliminary data.</text>
</comment>
<dbReference type="Pfam" id="PF04932">
    <property type="entry name" value="Wzy_C"/>
    <property type="match status" value="1"/>
</dbReference>
<feature type="transmembrane region" description="Helical" evidence="5">
    <location>
        <begin position="252"/>
        <end position="273"/>
    </location>
</feature>
<feature type="transmembrane region" description="Helical" evidence="5">
    <location>
        <begin position="171"/>
        <end position="193"/>
    </location>
</feature>
<feature type="transmembrane region" description="Helical" evidence="5">
    <location>
        <begin position="36"/>
        <end position="61"/>
    </location>
</feature>
<keyword evidence="3 5" id="KW-1133">Transmembrane helix</keyword>
<dbReference type="EMBL" id="PFWS01000050">
    <property type="protein sequence ID" value="PJA47009.1"/>
    <property type="molecule type" value="Genomic_DNA"/>
</dbReference>
<keyword evidence="4 5" id="KW-0472">Membrane</keyword>
<protein>
    <recommendedName>
        <fullName evidence="6">O-antigen ligase-related domain-containing protein</fullName>
    </recommendedName>
</protein>
<reference evidence="8" key="1">
    <citation type="submission" date="2017-09" db="EMBL/GenBank/DDBJ databases">
        <title>Depth-based differentiation of microbial function through sediment-hosted aquifers and enrichment of novel symbionts in the deep terrestrial subsurface.</title>
        <authorList>
            <person name="Probst A.J."/>
            <person name="Ladd B."/>
            <person name="Jarett J.K."/>
            <person name="Geller-Mcgrath D.E."/>
            <person name="Sieber C.M.K."/>
            <person name="Emerson J.B."/>
            <person name="Anantharaman K."/>
            <person name="Thomas B.C."/>
            <person name="Malmstrom R."/>
            <person name="Stieglmeier M."/>
            <person name="Klingl A."/>
            <person name="Woyke T."/>
            <person name="Ryan C.M."/>
            <person name="Banfield J.F."/>
        </authorList>
    </citation>
    <scope>NUCLEOTIDE SEQUENCE [LARGE SCALE GENOMIC DNA]</scope>
</reference>
<dbReference type="InterPro" id="IPR007016">
    <property type="entry name" value="O-antigen_ligase-rel_domated"/>
</dbReference>
<gene>
    <name evidence="7" type="ORF">CO172_03250</name>
</gene>
<feature type="transmembrane region" description="Helical" evidence="5">
    <location>
        <begin position="205"/>
        <end position="223"/>
    </location>
</feature>
<name>A0A2M7XGN0_9BACT</name>
<evidence type="ECO:0000256" key="5">
    <source>
        <dbReference type="SAM" id="Phobius"/>
    </source>
</evidence>
<feature type="transmembrane region" description="Helical" evidence="5">
    <location>
        <begin position="99"/>
        <end position="117"/>
    </location>
</feature>
<feature type="transmembrane region" description="Helical" evidence="5">
    <location>
        <begin position="129"/>
        <end position="151"/>
    </location>
</feature>
<dbReference type="InterPro" id="IPR051533">
    <property type="entry name" value="WaaL-like"/>
</dbReference>
<accession>A0A2M7XGN0</accession>
<dbReference type="AlphaFoldDB" id="A0A2M7XGN0"/>
<keyword evidence="2 5" id="KW-0812">Transmembrane</keyword>
<evidence type="ECO:0000256" key="3">
    <source>
        <dbReference type="ARBA" id="ARBA00022989"/>
    </source>
</evidence>